<keyword evidence="5" id="KW-0680">Restriction system</keyword>
<dbReference type="GO" id="GO:0009307">
    <property type="term" value="P:DNA restriction-modification system"/>
    <property type="evidence" value="ECO:0007669"/>
    <property type="project" value="UniProtKB-KW"/>
</dbReference>
<comment type="similarity">
    <text evidence="7 8">Belongs to the class I-like SAM-binding methyltransferase superfamily. C5-methyltransferase family.</text>
</comment>
<dbReference type="Gene3D" id="3.40.50.150">
    <property type="entry name" value="Vaccinia Virus protein VP39"/>
    <property type="match status" value="1"/>
</dbReference>
<name>A0A0B7H2F2_TREPH</name>
<dbReference type="PANTHER" id="PTHR10629">
    <property type="entry name" value="CYTOSINE-SPECIFIC METHYLTRANSFERASE"/>
    <property type="match status" value="1"/>
</dbReference>
<sequence length="355" mass="39856">MEKGNIKYKAIDFFCGGGGMTCGLRQAGIDVIAGVDLDATAKETYEYNNPQSVFIEADIKKLETGYFEHTFKIKKNDDSLIFVGCSPCQFYSIINTDKKKSLQSKDLLLDFARFVEYYKPGYVLVENVPGIRTNKESILPEFLLKLKNIGYEKIVYKVIDMAYYGVPQHRKRFSLIATRLKNVTVDLPVPEKKIINLSSVIGVKNGFPPVKAGNKDRSDFNHTVSGLSAKCLARLKKTKHNGGSRSDWADDPELQLKCFVGKDSAFQDTYGRMRWDRPAPTITTKFFSISNGRFGHPEENRALSIREGATLQTFPKNYVFKTNNISTAARLIGNAVPPEYARRLGEVINKSGDTI</sequence>
<dbReference type="GO" id="GO:0003886">
    <property type="term" value="F:DNA (cytosine-5-)-methyltransferase activity"/>
    <property type="evidence" value="ECO:0007669"/>
    <property type="project" value="UniProtKB-EC"/>
</dbReference>
<organism evidence="9 10">
    <name type="scientific">Treponema phagedenis</name>
    <dbReference type="NCBI Taxonomy" id="162"/>
    <lineage>
        <taxon>Bacteria</taxon>
        <taxon>Pseudomonadati</taxon>
        <taxon>Spirochaetota</taxon>
        <taxon>Spirochaetia</taxon>
        <taxon>Spirochaetales</taxon>
        <taxon>Treponemataceae</taxon>
        <taxon>Treponema</taxon>
    </lineage>
</organism>
<gene>
    <name evidence="9" type="ORF">TPHV1_90059</name>
</gene>
<dbReference type="REBASE" id="408020">
    <property type="entry name" value="M.TphKS1AORF2460P"/>
</dbReference>
<dbReference type="Gene3D" id="3.90.120.10">
    <property type="entry name" value="DNA Methylase, subunit A, domain 2"/>
    <property type="match status" value="1"/>
</dbReference>
<comment type="catalytic activity">
    <reaction evidence="6">
        <text>a 2'-deoxycytidine in DNA + S-adenosyl-L-methionine = a 5-methyl-2'-deoxycytidine in DNA + S-adenosyl-L-homocysteine + H(+)</text>
        <dbReference type="Rhea" id="RHEA:13681"/>
        <dbReference type="Rhea" id="RHEA-COMP:11369"/>
        <dbReference type="Rhea" id="RHEA-COMP:11370"/>
        <dbReference type="ChEBI" id="CHEBI:15378"/>
        <dbReference type="ChEBI" id="CHEBI:57856"/>
        <dbReference type="ChEBI" id="CHEBI:59789"/>
        <dbReference type="ChEBI" id="CHEBI:85452"/>
        <dbReference type="ChEBI" id="CHEBI:85454"/>
        <dbReference type="EC" id="2.1.1.37"/>
    </reaction>
</comment>
<dbReference type="InterPro" id="IPR029063">
    <property type="entry name" value="SAM-dependent_MTases_sf"/>
</dbReference>
<dbReference type="AlphaFoldDB" id="A0A0B7H2F2"/>
<dbReference type="PRINTS" id="PR00105">
    <property type="entry name" value="C5METTRFRASE"/>
</dbReference>
<dbReference type="RefSeq" id="WP_024753551.1">
    <property type="nucleotide sequence ID" value="NZ_CDNC01000051.1"/>
</dbReference>
<keyword evidence="4 7" id="KW-0949">S-adenosyl-L-methionine</keyword>
<dbReference type="EC" id="2.1.1.37" evidence="1"/>
<dbReference type="SUPFAM" id="SSF53335">
    <property type="entry name" value="S-adenosyl-L-methionine-dependent methyltransferases"/>
    <property type="match status" value="1"/>
</dbReference>
<dbReference type="InterPro" id="IPR001525">
    <property type="entry name" value="C5_MeTfrase"/>
</dbReference>
<accession>A0A0B7H2F2</accession>
<reference evidence="10" key="1">
    <citation type="submission" date="2015-01" db="EMBL/GenBank/DDBJ databases">
        <authorList>
            <person name="Manzoor Shahid"/>
            <person name="Zubair Saima"/>
        </authorList>
    </citation>
    <scope>NUCLEOTIDE SEQUENCE [LARGE SCALE GENOMIC DNA]</scope>
    <source>
        <strain evidence="10">V1</strain>
    </source>
</reference>
<dbReference type="GO" id="GO:0032259">
    <property type="term" value="P:methylation"/>
    <property type="evidence" value="ECO:0007669"/>
    <property type="project" value="UniProtKB-KW"/>
</dbReference>
<dbReference type="NCBIfam" id="TIGR00675">
    <property type="entry name" value="dcm"/>
    <property type="match status" value="1"/>
</dbReference>
<evidence type="ECO:0000313" key="9">
    <source>
        <dbReference type="EMBL" id="CEM63430.1"/>
    </source>
</evidence>
<dbReference type="InterPro" id="IPR050390">
    <property type="entry name" value="C5-Methyltransferase"/>
</dbReference>
<dbReference type="PANTHER" id="PTHR10629:SF52">
    <property type="entry name" value="DNA (CYTOSINE-5)-METHYLTRANSFERASE 1"/>
    <property type="match status" value="1"/>
</dbReference>
<keyword evidence="10" id="KW-1185">Reference proteome</keyword>
<dbReference type="Pfam" id="PF00145">
    <property type="entry name" value="DNA_methylase"/>
    <property type="match status" value="1"/>
</dbReference>
<evidence type="ECO:0000256" key="8">
    <source>
        <dbReference type="RuleBase" id="RU000416"/>
    </source>
</evidence>
<dbReference type="OrthoDB" id="9813719at2"/>
<keyword evidence="2 7" id="KW-0489">Methyltransferase</keyword>
<evidence type="ECO:0000256" key="5">
    <source>
        <dbReference type="ARBA" id="ARBA00022747"/>
    </source>
</evidence>
<dbReference type="GO" id="GO:0044027">
    <property type="term" value="P:negative regulation of gene expression via chromosomal CpG island methylation"/>
    <property type="evidence" value="ECO:0007669"/>
    <property type="project" value="TreeGrafter"/>
</dbReference>
<dbReference type="PROSITE" id="PS51679">
    <property type="entry name" value="SAM_MT_C5"/>
    <property type="match status" value="1"/>
</dbReference>
<feature type="active site" evidence="7">
    <location>
        <position position="88"/>
    </location>
</feature>
<dbReference type="GO" id="GO:0003677">
    <property type="term" value="F:DNA binding"/>
    <property type="evidence" value="ECO:0007669"/>
    <property type="project" value="TreeGrafter"/>
</dbReference>
<protein>
    <recommendedName>
        <fullName evidence="1">DNA (cytosine-5-)-methyltransferase</fullName>
        <ecNumber evidence="1">2.1.1.37</ecNumber>
    </recommendedName>
</protein>
<evidence type="ECO:0000313" key="10">
    <source>
        <dbReference type="Proteomes" id="UP000042527"/>
    </source>
</evidence>
<evidence type="ECO:0000256" key="6">
    <source>
        <dbReference type="ARBA" id="ARBA00047422"/>
    </source>
</evidence>
<evidence type="ECO:0000256" key="4">
    <source>
        <dbReference type="ARBA" id="ARBA00022691"/>
    </source>
</evidence>
<dbReference type="REBASE" id="376395">
    <property type="entry name" value="M.TphB314ORF6710P"/>
</dbReference>
<dbReference type="EMBL" id="CDNC01000051">
    <property type="protein sequence ID" value="CEM63430.1"/>
    <property type="molecule type" value="Genomic_DNA"/>
</dbReference>
<evidence type="ECO:0000256" key="2">
    <source>
        <dbReference type="ARBA" id="ARBA00022603"/>
    </source>
</evidence>
<evidence type="ECO:0000256" key="7">
    <source>
        <dbReference type="PROSITE-ProRule" id="PRU01016"/>
    </source>
</evidence>
<proteinExistence type="inferred from homology"/>
<evidence type="ECO:0000256" key="1">
    <source>
        <dbReference type="ARBA" id="ARBA00011975"/>
    </source>
</evidence>
<evidence type="ECO:0000256" key="3">
    <source>
        <dbReference type="ARBA" id="ARBA00022679"/>
    </source>
</evidence>
<dbReference type="Proteomes" id="UP000042527">
    <property type="component" value="Unassembled WGS sequence"/>
</dbReference>
<keyword evidence="3 7" id="KW-0808">Transferase</keyword>